<feature type="region of interest" description="Disordered" evidence="5">
    <location>
        <begin position="757"/>
        <end position="788"/>
    </location>
</feature>
<accession>A0A8B8FWS7</accession>
<dbReference type="PROSITE" id="PS50841">
    <property type="entry name" value="DIX"/>
    <property type="match status" value="1"/>
</dbReference>
<evidence type="ECO:0000256" key="1">
    <source>
        <dbReference type="ARBA" id="ARBA00004496"/>
    </source>
</evidence>
<dbReference type="CTD" id="43565"/>
<feature type="compositionally biased region" description="Basic and acidic residues" evidence="5">
    <location>
        <begin position="108"/>
        <end position="117"/>
    </location>
</feature>
<proteinExistence type="predicted"/>
<protein>
    <submittedName>
        <fullName evidence="9">Axin</fullName>
    </submittedName>
</protein>
<evidence type="ECO:0000259" key="7">
    <source>
        <dbReference type="PROSITE" id="PS50841"/>
    </source>
</evidence>
<name>A0A8B8FWS7_9HEMI</name>
<feature type="region of interest" description="Disordered" evidence="5">
    <location>
        <begin position="108"/>
        <end position="127"/>
    </location>
</feature>
<dbReference type="InterPro" id="IPR024066">
    <property type="entry name" value="RGS_subdom1/3"/>
</dbReference>
<dbReference type="InterPro" id="IPR038207">
    <property type="entry name" value="DIX_dom_sf"/>
</dbReference>
<dbReference type="InterPro" id="IPR044926">
    <property type="entry name" value="RGS_subdomain_2"/>
</dbReference>
<dbReference type="SMART" id="SM00315">
    <property type="entry name" value="RGS"/>
    <property type="match status" value="1"/>
</dbReference>
<keyword evidence="3 4" id="KW-0879">Wnt signaling pathway</keyword>
<keyword evidence="2" id="KW-0963">Cytoplasm</keyword>
<evidence type="ECO:0000313" key="9">
    <source>
        <dbReference type="RefSeq" id="XP_025414805.1"/>
    </source>
</evidence>
<dbReference type="Gene3D" id="1.10.167.10">
    <property type="entry name" value="Regulator of G-protein Signalling 4, domain 2"/>
    <property type="match status" value="1"/>
</dbReference>
<dbReference type="Gene3D" id="2.40.240.130">
    <property type="match status" value="1"/>
</dbReference>
<evidence type="ECO:0000259" key="6">
    <source>
        <dbReference type="PROSITE" id="PS50132"/>
    </source>
</evidence>
<dbReference type="Pfam" id="PF00778">
    <property type="entry name" value="DIX"/>
    <property type="match status" value="1"/>
</dbReference>
<evidence type="ECO:0000313" key="8">
    <source>
        <dbReference type="Proteomes" id="UP000694846"/>
    </source>
</evidence>
<feature type="compositionally biased region" description="Polar residues" evidence="5">
    <location>
        <begin position="118"/>
        <end position="127"/>
    </location>
</feature>
<dbReference type="OrthoDB" id="10007451at2759"/>
<dbReference type="SUPFAM" id="SSF48097">
    <property type="entry name" value="Regulator of G-protein signaling, RGS"/>
    <property type="match status" value="1"/>
</dbReference>
<dbReference type="AlphaFoldDB" id="A0A8B8FWS7"/>
<dbReference type="SMART" id="SM00021">
    <property type="entry name" value="DAX"/>
    <property type="match status" value="1"/>
</dbReference>
<evidence type="ECO:0000256" key="3">
    <source>
        <dbReference type="ARBA" id="ARBA00022687"/>
    </source>
</evidence>
<evidence type="ECO:0000256" key="5">
    <source>
        <dbReference type="SAM" id="MobiDB-lite"/>
    </source>
</evidence>
<dbReference type="GO" id="GO:0005886">
    <property type="term" value="C:plasma membrane"/>
    <property type="evidence" value="ECO:0007669"/>
    <property type="project" value="TreeGrafter"/>
</dbReference>
<sequence>MDCELFRNACNRSSKERDTNSSIPMVMMNNNILIDSARPKVLPGEESERSSDDNACLSQKYKHNYENKCVKCHKTITEFGQRTSGSKCHLCNIQEFVGCGARHDYEPADGDSGDRESLSPNENQNTGPMLWARNLNSLLTDPEGVNLFRQHLKLEEESGQGQQCSKVLEFWLACQGLYGHTDQKADKLRLIIYKKLFLKADLGVDEESRRDVIQRVKKSNIDKTSLPKNLFDKALVQVENFLNDTLYPAFLQSDTYITFIRSLDCGIDFYDGKVVNHIPDTEEKVVPSRYQAPPDRNQTLMTLKEDAELSNHDLKQSKDFPMKLTQSLLEMSQKQRSHLEKGEFLQRAKTSKMGIYNPNPSTPYHQSWWGTKPRATHVSYNPNSAQDSDLASLSEASVSTDCLRRQLAEIRDPKIIAKKTAQLEMKEVQKYARRNVEGSMTTTIIPRTMREPQCNKPAMEPKKFASILTEKLEKIKQERDVEEKRDTKLIKTLSELKFDSESGKIDDPKMLDEMFRASLKLPDGSDDEILDQHVQKYFKSPPKSPEHSLHRRQGSGKVNRPVQQLASSYLAAANPNLCKRRDKDNRASGYDSGNYTDFTADSSEPGRHVPKSRSIPDYQNAVPNPELRVSSLGRHTWGSRRTMTDSGISVVSGQSQLPTNVNKMREDRSTNRCMVWLQESPMCAGDALADPGPAFSWCTASTNSTAVKASSLDCGSSGSWTNHMPKQPFVADPNMPPPPFPNTDNQLIEAGRRLNDQVAKKNHKQRTSSSSSGRGLPAEELAPSTSNIITASPTTTTVVYNFNDEEFPFRKKIAGHPITLKQFIECMPKKGHYRYFFTTEFDESPSTGIQEEITDDNQVLPLWKGKVMASLRLID</sequence>
<dbReference type="SUPFAM" id="SSF54236">
    <property type="entry name" value="Ubiquitin-like"/>
    <property type="match status" value="1"/>
</dbReference>
<dbReference type="Pfam" id="PF00615">
    <property type="entry name" value="RGS"/>
    <property type="match status" value="1"/>
</dbReference>
<dbReference type="GeneID" id="112686641"/>
<keyword evidence="8" id="KW-1185">Reference proteome</keyword>
<dbReference type="GO" id="GO:0090090">
    <property type="term" value="P:negative regulation of canonical Wnt signaling pathway"/>
    <property type="evidence" value="ECO:0007669"/>
    <property type="project" value="InterPro"/>
</dbReference>
<feature type="domain" description="RGS" evidence="6">
    <location>
        <begin position="134"/>
        <end position="260"/>
    </location>
</feature>
<dbReference type="GO" id="GO:0008013">
    <property type="term" value="F:beta-catenin binding"/>
    <property type="evidence" value="ECO:0007669"/>
    <property type="project" value="TreeGrafter"/>
</dbReference>
<reference evidence="9" key="1">
    <citation type="submission" date="2025-08" db="UniProtKB">
        <authorList>
            <consortium name="RefSeq"/>
        </authorList>
    </citation>
    <scope>IDENTIFICATION</scope>
    <source>
        <tissue evidence="9">Whole body</tissue>
    </source>
</reference>
<feature type="region of interest" description="Disordered" evidence="5">
    <location>
        <begin position="580"/>
        <end position="624"/>
    </location>
</feature>
<dbReference type="Gene3D" id="1.10.196.10">
    <property type="match status" value="1"/>
</dbReference>
<comment type="subcellular location">
    <subcellularLocation>
        <location evidence="1">Cytoplasm</location>
    </subcellularLocation>
</comment>
<organism evidence="8 9">
    <name type="scientific">Sipha flava</name>
    <name type="common">yellow sugarcane aphid</name>
    <dbReference type="NCBI Taxonomy" id="143950"/>
    <lineage>
        <taxon>Eukaryota</taxon>
        <taxon>Metazoa</taxon>
        <taxon>Ecdysozoa</taxon>
        <taxon>Arthropoda</taxon>
        <taxon>Hexapoda</taxon>
        <taxon>Insecta</taxon>
        <taxon>Pterygota</taxon>
        <taxon>Neoptera</taxon>
        <taxon>Paraneoptera</taxon>
        <taxon>Hemiptera</taxon>
        <taxon>Sternorrhyncha</taxon>
        <taxon>Aphidomorpha</taxon>
        <taxon>Aphidoidea</taxon>
        <taxon>Aphididae</taxon>
        <taxon>Sipha</taxon>
    </lineage>
</organism>
<dbReference type="PROSITE" id="PS50132">
    <property type="entry name" value="RGS"/>
    <property type="match status" value="1"/>
</dbReference>
<dbReference type="RefSeq" id="XP_025414805.1">
    <property type="nucleotide sequence ID" value="XM_025559020.1"/>
</dbReference>
<evidence type="ECO:0000256" key="4">
    <source>
        <dbReference type="PROSITE-ProRule" id="PRU00069"/>
    </source>
</evidence>
<dbReference type="InterPro" id="IPR036305">
    <property type="entry name" value="RGS_sf"/>
</dbReference>
<dbReference type="GO" id="GO:0048468">
    <property type="term" value="P:cell development"/>
    <property type="evidence" value="ECO:0007669"/>
    <property type="project" value="TreeGrafter"/>
</dbReference>
<dbReference type="GO" id="GO:0060090">
    <property type="term" value="F:molecular adaptor activity"/>
    <property type="evidence" value="ECO:0007669"/>
    <property type="project" value="TreeGrafter"/>
</dbReference>
<dbReference type="GO" id="GO:0005737">
    <property type="term" value="C:cytoplasm"/>
    <property type="evidence" value="ECO:0007669"/>
    <property type="project" value="UniProtKB-SubCell"/>
</dbReference>
<evidence type="ECO:0000256" key="2">
    <source>
        <dbReference type="ARBA" id="ARBA00022490"/>
    </source>
</evidence>
<dbReference type="GO" id="GO:0031625">
    <property type="term" value="F:ubiquitin protein ligase binding"/>
    <property type="evidence" value="ECO:0007669"/>
    <property type="project" value="TreeGrafter"/>
</dbReference>
<dbReference type="InterPro" id="IPR001158">
    <property type="entry name" value="DIX"/>
</dbReference>
<dbReference type="GO" id="GO:0005634">
    <property type="term" value="C:nucleus"/>
    <property type="evidence" value="ECO:0007669"/>
    <property type="project" value="TreeGrafter"/>
</dbReference>
<feature type="domain" description="DIX" evidence="7">
    <location>
        <begin position="793"/>
        <end position="875"/>
    </location>
</feature>
<dbReference type="Proteomes" id="UP000694846">
    <property type="component" value="Unplaced"/>
</dbReference>
<dbReference type="InterPro" id="IPR029071">
    <property type="entry name" value="Ubiquitin-like_domsf"/>
</dbReference>
<dbReference type="GO" id="GO:0030877">
    <property type="term" value="C:beta-catenin destruction complex"/>
    <property type="evidence" value="ECO:0007669"/>
    <property type="project" value="TreeGrafter"/>
</dbReference>
<dbReference type="InterPro" id="IPR043581">
    <property type="entry name" value="Axin-like"/>
</dbReference>
<dbReference type="GO" id="GO:0016055">
    <property type="term" value="P:Wnt signaling pathway"/>
    <property type="evidence" value="ECO:0007669"/>
    <property type="project" value="UniProtKB-KW"/>
</dbReference>
<dbReference type="InterPro" id="IPR016137">
    <property type="entry name" value="RGS"/>
</dbReference>
<feature type="compositionally biased region" description="Polar residues" evidence="5">
    <location>
        <begin position="591"/>
        <end position="602"/>
    </location>
</feature>
<dbReference type="GO" id="GO:0019901">
    <property type="term" value="F:protein kinase binding"/>
    <property type="evidence" value="ECO:0007669"/>
    <property type="project" value="TreeGrafter"/>
</dbReference>
<gene>
    <name evidence="9" type="primary">LOC112686641</name>
</gene>
<dbReference type="PANTHER" id="PTHR46102">
    <property type="entry name" value="AXIN"/>
    <property type="match status" value="1"/>
</dbReference>
<feature type="region of interest" description="Disordered" evidence="5">
    <location>
        <begin position="538"/>
        <end position="561"/>
    </location>
</feature>
<dbReference type="GO" id="GO:0032436">
    <property type="term" value="P:positive regulation of proteasomal ubiquitin-dependent protein catabolic process"/>
    <property type="evidence" value="ECO:0007669"/>
    <property type="project" value="TreeGrafter"/>
</dbReference>
<dbReference type="PANTHER" id="PTHR46102:SF2">
    <property type="entry name" value="AXIN"/>
    <property type="match status" value="1"/>
</dbReference>